<dbReference type="GO" id="GO:0055129">
    <property type="term" value="P:L-proline biosynthetic process"/>
    <property type="evidence" value="ECO:0007669"/>
    <property type="project" value="UniProtKB-UniRule"/>
</dbReference>
<organism evidence="8 9">
    <name type="scientific">Neolewinella agarilytica</name>
    <dbReference type="NCBI Taxonomy" id="478744"/>
    <lineage>
        <taxon>Bacteria</taxon>
        <taxon>Pseudomonadati</taxon>
        <taxon>Bacteroidota</taxon>
        <taxon>Saprospiria</taxon>
        <taxon>Saprospirales</taxon>
        <taxon>Lewinellaceae</taxon>
        <taxon>Neolewinella</taxon>
    </lineage>
</organism>
<dbReference type="STRING" id="478744.SAMN05444359_103183"/>
<keyword evidence="2 7" id="KW-0028">Amino-acid biosynthesis</keyword>
<dbReference type="InterPro" id="IPR016162">
    <property type="entry name" value="Ald_DH_N"/>
</dbReference>
<dbReference type="OrthoDB" id="9809970at2"/>
<dbReference type="Gene3D" id="3.40.605.10">
    <property type="entry name" value="Aldehyde Dehydrogenase, Chain A, domain 1"/>
    <property type="match status" value="1"/>
</dbReference>
<evidence type="ECO:0000256" key="4">
    <source>
        <dbReference type="ARBA" id="ARBA00022857"/>
    </source>
</evidence>
<dbReference type="CDD" id="cd07079">
    <property type="entry name" value="ALDH_F18-19_ProA-GPR"/>
    <property type="match status" value="1"/>
</dbReference>
<dbReference type="NCBIfam" id="NF001221">
    <property type="entry name" value="PRK00197.1"/>
    <property type="match status" value="1"/>
</dbReference>
<dbReference type="UniPathway" id="UPA00098">
    <property type="reaction ID" value="UER00360"/>
</dbReference>
<evidence type="ECO:0000256" key="6">
    <source>
        <dbReference type="ARBA" id="ARBA00049024"/>
    </source>
</evidence>
<dbReference type="EMBL" id="FOFB01000003">
    <property type="protein sequence ID" value="SEP89888.1"/>
    <property type="molecule type" value="Genomic_DNA"/>
</dbReference>
<evidence type="ECO:0000313" key="8">
    <source>
        <dbReference type="EMBL" id="SEP89888.1"/>
    </source>
</evidence>
<keyword evidence="5 7" id="KW-0560">Oxidoreductase</keyword>
<dbReference type="AlphaFoldDB" id="A0A1H9BNC0"/>
<reference evidence="9" key="1">
    <citation type="submission" date="2016-10" db="EMBL/GenBank/DDBJ databases">
        <authorList>
            <person name="Varghese N."/>
            <person name="Submissions S."/>
        </authorList>
    </citation>
    <scope>NUCLEOTIDE SEQUENCE [LARGE SCALE GENOMIC DNA]</scope>
    <source>
        <strain evidence="9">DSM 24740</strain>
    </source>
</reference>
<evidence type="ECO:0000256" key="7">
    <source>
        <dbReference type="HAMAP-Rule" id="MF_00412"/>
    </source>
</evidence>
<accession>A0A1H9BNC0</accession>
<evidence type="ECO:0000256" key="2">
    <source>
        <dbReference type="ARBA" id="ARBA00022605"/>
    </source>
</evidence>
<proteinExistence type="inferred from homology"/>
<dbReference type="InterPro" id="IPR016163">
    <property type="entry name" value="Ald_DH_C"/>
</dbReference>
<evidence type="ECO:0000256" key="5">
    <source>
        <dbReference type="ARBA" id="ARBA00023002"/>
    </source>
</evidence>
<dbReference type="GO" id="GO:0050661">
    <property type="term" value="F:NADP binding"/>
    <property type="evidence" value="ECO:0007669"/>
    <property type="project" value="InterPro"/>
</dbReference>
<dbReference type="Gene3D" id="3.40.309.10">
    <property type="entry name" value="Aldehyde Dehydrogenase, Chain A, domain 2"/>
    <property type="match status" value="1"/>
</dbReference>
<comment type="similarity">
    <text evidence="7">Belongs to the gamma-glutamyl phosphate reductase family.</text>
</comment>
<dbReference type="GO" id="GO:0005737">
    <property type="term" value="C:cytoplasm"/>
    <property type="evidence" value="ECO:0007669"/>
    <property type="project" value="UniProtKB-SubCell"/>
</dbReference>
<dbReference type="SUPFAM" id="SSF53720">
    <property type="entry name" value="ALDH-like"/>
    <property type="match status" value="1"/>
</dbReference>
<dbReference type="PIRSF" id="PIRSF000151">
    <property type="entry name" value="GPR"/>
    <property type="match status" value="1"/>
</dbReference>
<comment type="function">
    <text evidence="7">Catalyzes the NADPH-dependent reduction of L-glutamate 5-phosphate into L-glutamate 5-semialdehyde and phosphate. The product spontaneously undergoes cyclization to form 1-pyrroline-5-carboxylate.</text>
</comment>
<dbReference type="FunCoup" id="A0A1H9BNC0">
    <property type="interactions" value="372"/>
</dbReference>
<comment type="catalytic activity">
    <reaction evidence="6 7">
        <text>L-glutamate 5-semialdehyde + phosphate + NADP(+) = L-glutamyl 5-phosphate + NADPH + H(+)</text>
        <dbReference type="Rhea" id="RHEA:19541"/>
        <dbReference type="ChEBI" id="CHEBI:15378"/>
        <dbReference type="ChEBI" id="CHEBI:43474"/>
        <dbReference type="ChEBI" id="CHEBI:57783"/>
        <dbReference type="ChEBI" id="CHEBI:58066"/>
        <dbReference type="ChEBI" id="CHEBI:58274"/>
        <dbReference type="ChEBI" id="CHEBI:58349"/>
        <dbReference type="EC" id="1.2.1.41"/>
    </reaction>
</comment>
<comment type="pathway">
    <text evidence="1 7">Amino-acid biosynthesis; L-proline biosynthesis; L-glutamate 5-semialdehyde from L-glutamate: step 2/2.</text>
</comment>
<dbReference type="InParanoid" id="A0A1H9BNC0"/>
<dbReference type="InterPro" id="IPR012134">
    <property type="entry name" value="Glu-5-SA_DH"/>
</dbReference>
<dbReference type="EC" id="1.2.1.41" evidence="7"/>
<sequence>MIAANFTTEVRAELANLRAAAAGLNRLPAGRLNDCLTTLAELTEKNILPLLGANAKDLARMDPENPKYDRLLLNEERLLAIAADLRRVAALPSPLDQTLEQSTLANGLELRRVSVPIGVVGIVFESRPNVTFDVFALNLKAGNASALKGSRDARDSNLAIKKLIDEALSACGLPAACYLAPAEREALKPILEADGLVDVIIPRGSQGLIDFVRANASVPVIETGAGICHTYVDQEAELEWAKTIITNAKSRRVSVCNSLDCILIHRTCASALPQLLEELGQQHRCEVFADEEAYASLDGHYPEVLLHRATEESFGTEFLSMKLSIKVVDDISEAIAHVERYGSRHSEAIVSNNEANIRRYLREIDAAVVYANASTAFTDGGQFELGAEIGISTQKLHARGPMGLVALTSYKWLVEGQGQVR</sequence>
<dbReference type="InterPro" id="IPR000965">
    <property type="entry name" value="GPR_dom"/>
</dbReference>
<evidence type="ECO:0000256" key="3">
    <source>
        <dbReference type="ARBA" id="ARBA00022650"/>
    </source>
</evidence>
<keyword evidence="9" id="KW-1185">Reference proteome</keyword>
<dbReference type="GO" id="GO:0004350">
    <property type="term" value="F:glutamate-5-semialdehyde dehydrogenase activity"/>
    <property type="evidence" value="ECO:0007669"/>
    <property type="project" value="UniProtKB-UniRule"/>
</dbReference>
<dbReference type="NCBIfam" id="TIGR00407">
    <property type="entry name" value="proA"/>
    <property type="match status" value="1"/>
</dbReference>
<evidence type="ECO:0000256" key="1">
    <source>
        <dbReference type="ARBA" id="ARBA00004985"/>
    </source>
</evidence>
<keyword evidence="3 7" id="KW-0641">Proline biosynthesis</keyword>
<dbReference type="InterPro" id="IPR016161">
    <property type="entry name" value="Ald_DH/histidinol_DH"/>
</dbReference>
<gene>
    <name evidence="7" type="primary">proA</name>
    <name evidence="8" type="ORF">SAMN05444359_103183</name>
</gene>
<dbReference type="RefSeq" id="WP_090165675.1">
    <property type="nucleotide sequence ID" value="NZ_FOFB01000003.1"/>
</dbReference>
<dbReference type="PANTHER" id="PTHR11063">
    <property type="entry name" value="GLUTAMATE SEMIALDEHYDE DEHYDROGENASE"/>
    <property type="match status" value="1"/>
</dbReference>
<name>A0A1H9BNC0_9BACT</name>
<evidence type="ECO:0000313" key="9">
    <source>
        <dbReference type="Proteomes" id="UP000199021"/>
    </source>
</evidence>
<dbReference type="PANTHER" id="PTHR11063:SF8">
    <property type="entry name" value="DELTA-1-PYRROLINE-5-CARBOXYLATE SYNTHASE"/>
    <property type="match status" value="1"/>
</dbReference>
<protein>
    <recommendedName>
        <fullName evidence="7">Gamma-glutamyl phosphate reductase</fullName>
        <shortName evidence="7">GPR</shortName>
        <ecNumber evidence="7">1.2.1.41</ecNumber>
    </recommendedName>
    <alternativeName>
        <fullName evidence="7">Glutamate-5-semialdehyde dehydrogenase</fullName>
    </alternativeName>
    <alternativeName>
        <fullName evidence="7">Glutamyl-gamma-semialdehyde dehydrogenase</fullName>
        <shortName evidence="7">GSA dehydrogenase</shortName>
    </alternativeName>
</protein>
<dbReference type="Proteomes" id="UP000199021">
    <property type="component" value="Unassembled WGS sequence"/>
</dbReference>
<keyword evidence="7" id="KW-0963">Cytoplasm</keyword>
<comment type="subcellular location">
    <subcellularLocation>
        <location evidence="7">Cytoplasm</location>
    </subcellularLocation>
</comment>
<dbReference type="HAMAP" id="MF_00412">
    <property type="entry name" value="ProA"/>
    <property type="match status" value="1"/>
</dbReference>
<keyword evidence="4 7" id="KW-0521">NADP</keyword>